<gene>
    <name evidence="1" type="ORF">A3C16_03265</name>
</gene>
<reference evidence="1 2" key="1">
    <citation type="journal article" date="2016" name="Nat. Commun.">
        <title>Thousands of microbial genomes shed light on interconnected biogeochemical processes in an aquifer system.</title>
        <authorList>
            <person name="Anantharaman K."/>
            <person name="Brown C.T."/>
            <person name="Hug L.A."/>
            <person name="Sharon I."/>
            <person name="Castelle C.J."/>
            <person name="Probst A.J."/>
            <person name="Thomas B.C."/>
            <person name="Singh A."/>
            <person name="Wilkins M.J."/>
            <person name="Karaoz U."/>
            <person name="Brodie E.L."/>
            <person name="Williams K.H."/>
            <person name="Hubbard S.S."/>
            <person name="Banfield J.F."/>
        </authorList>
    </citation>
    <scope>NUCLEOTIDE SEQUENCE [LARGE SCALE GENOMIC DNA]</scope>
</reference>
<dbReference type="Proteomes" id="UP000177811">
    <property type="component" value="Unassembled WGS sequence"/>
</dbReference>
<proteinExistence type="predicted"/>
<organism evidence="1 2">
    <name type="scientific">Candidatus Sungbacteria bacterium RIFCSPHIGHO2_02_FULL_51_29</name>
    <dbReference type="NCBI Taxonomy" id="1802273"/>
    <lineage>
        <taxon>Bacteria</taxon>
        <taxon>Candidatus Sungiibacteriota</taxon>
    </lineage>
</organism>
<accession>A0A1G2KR36</accession>
<comment type="caution">
    <text evidence="1">The sequence shown here is derived from an EMBL/GenBank/DDBJ whole genome shotgun (WGS) entry which is preliminary data.</text>
</comment>
<evidence type="ECO:0000313" key="1">
    <source>
        <dbReference type="EMBL" id="OHA01885.1"/>
    </source>
</evidence>
<dbReference type="AlphaFoldDB" id="A0A1G2KR36"/>
<evidence type="ECO:0000313" key="2">
    <source>
        <dbReference type="Proteomes" id="UP000177811"/>
    </source>
</evidence>
<sequence length="288" mass="31920">MTGPYAIAIDGSVSAGPRFDPSGPRLNLNHHEEVDRLATRATCGQALVAIRQGLFELFRDVEGPRADVYANDCDEDVCMTWYLLKNPHLSEHALNPILNRLVWTVDILDTTAGTYPFPADIDLLQELAWIFEPYRRFRISGGLGKKDPDAYASVVTDVTHRIEKYVAGRGKTLPLDTRYTRIGGGTRWALIEEVGREARTGAFADGIRAFVSVRPRSANRYDYTIGRMSLFIPFDIPAIIARLNEIERTTNDRWGGGDTIGGSPRVGGSAITPAELERIINEIMARSA</sequence>
<dbReference type="EMBL" id="MHQL01000052">
    <property type="protein sequence ID" value="OHA01885.1"/>
    <property type="molecule type" value="Genomic_DNA"/>
</dbReference>
<name>A0A1G2KR36_9BACT</name>
<protein>
    <submittedName>
        <fullName evidence="1">Uncharacterized protein</fullName>
    </submittedName>
</protein>